<keyword evidence="5" id="KW-0411">Iron-sulfur</keyword>
<protein>
    <recommendedName>
        <fullName evidence="6">Radical SAM core domain-containing protein</fullName>
    </recommendedName>
</protein>
<keyword evidence="4" id="KW-0408">Iron</keyword>
<dbReference type="SUPFAM" id="SSF102114">
    <property type="entry name" value="Radical SAM enzymes"/>
    <property type="match status" value="1"/>
</dbReference>
<organism evidence="7 8">
    <name type="scientific">Methylocaldum marinum</name>
    <dbReference type="NCBI Taxonomy" id="1432792"/>
    <lineage>
        <taxon>Bacteria</taxon>
        <taxon>Pseudomonadati</taxon>
        <taxon>Pseudomonadota</taxon>
        <taxon>Gammaproteobacteria</taxon>
        <taxon>Methylococcales</taxon>
        <taxon>Methylococcaceae</taxon>
        <taxon>Methylocaldum</taxon>
    </lineage>
</organism>
<gene>
    <name evidence="7" type="ORF">sS8_4875</name>
</gene>
<dbReference type="RefSeq" id="WP_119631915.1">
    <property type="nucleotide sequence ID" value="NZ_AP017928.1"/>
</dbReference>
<keyword evidence="3" id="KW-0479">Metal-binding</keyword>
<evidence type="ECO:0000256" key="2">
    <source>
        <dbReference type="ARBA" id="ARBA00022691"/>
    </source>
</evidence>
<dbReference type="GO" id="GO:0003824">
    <property type="term" value="F:catalytic activity"/>
    <property type="evidence" value="ECO:0007669"/>
    <property type="project" value="InterPro"/>
</dbReference>
<reference evidence="7 8" key="1">
    <citation type="submission" date="2016-12" db="EMBL/GenBank/DDBJ databases">
        <title>Genome sequencing of Methylocaldum marinum.</title>
        <authorList>
            <person name="Takeuchi M."/>
            <person name="Kamagata Y."/>
            <person name="Hiraoka S."/>
            <person name="Oshima K."/>
            <person name="Hattori M."/>
            <person name="Iwasaki W."/>
        </authorList>
    </citation>
    <scope>NUCLEOTIDE SEQUENCE [LARGE SCALE GENOMIC DNA]</scope>
    <source>
        <strain evidence="7 8">S8</strain>
    </source>
</reference>
<dbReference type="Proteomes" id="UP000266313">
    <property type="component" value="Chromosome"/>
</dbReference>
<comment type="cofactor">
    <cofactor evidence="1">
        <name>[4Fe-4S] cluster</name>
        <dbReference type="ChEBI" id="CHEBI:49883"/>
    </cofactor>
</comment>
<evidence type="ECO:0000256" key="4">
    <source>
        <dbReference type="ARBA" id="ARBA00023004"/>
    </source>
</evidence>
<dbReference type="InterPro" id="IPR007197">
    <property type="entry name" value="rSAM"/>
</dbReference>
<sequence length="283" mass="31510">MPRLTTRDHSRDSAGLTYVYPVVSRRSGGLSIGINLNPNNACNWRCVYCQVPNLARGGAPDIDEERLRAELAGFLNDVLRGDFYERFRISNEQRAIKDIAISGNGEPTSCKTFDRIVELIGAVCGEFALLGKIKLVLISNGSLMHRPVVQAGLKRWNEFGGEVWFKVDSATAEGMLRINQVKLSPETVLRNLETSARLCSTWIQTCLFAFDGEPPSETELDAYLNLLAELKRRRVPIRGILLYGLARPSMQEQAPRLSALPGAFLDRFAESIRALGMAVRVNR</sequence>
<dbReference type="CDD" id="cd01335">
    <property type="entry name" value="Radical_SAM"/>
    <property type="match status" value="1"/>
</dbReference>
<evidence type="ECO:0000313" key="8">
    <source>
        <dbReference type="Proteomes" id="UP000266313"/>
    </source>
</evidence>
<keyword evidence="8" id="KW-1185">Reference proteome</keyword>
<accession>A0A250KYP0</accession>
<dbReference type="OrthoDB" id="9800840at2"/>
<evidence type="ECO:0000256" key="5">
    <source>
        <dbReference type="ARBA" id="ARBA00023014"/>
    </source>
</evidence>
<dbReference type="Gene3D" id="3.20.20.70">
    <property type="entry name" value="Aldolase class I"/>
    <property type="match status" value="1"/>
</dbReference>
<evidence type="ECO:0000256" key="1">
    <source>
        <dbReference type="ARBA" id="ARBA00001966"/>
    </source>
</evidence>
<dbReference type="AlphaFoldDB" id="A0A250KYP0"/>
<dbReference type="InterPro" id="IPR058240">
    <property type="entry name" value="rSAM_sf"/>
</dbReference>
<dbReference type="GO" id="GO:0046872">
    <property type="term" value="F:metal ion binding"/>
    <property type="evidence" value="ECO:0007669"/>
    <property type="project" value="UniProtKB-KW"/>
</dbReference>
<dbReference type="EMBL" id="AP017928">
    <property type="protein sequence ID" value="BBA36798.1"/>
    <property type="molecule type" value="Genomic_DNA"/>
</dbReference>
<feature type="domain" description="Radical SAM core" evidence="6">
    <location>
        <begin position="37"/>
        <end position="217"/>
    </location>
</feature>
<keyword evidence="2" id="KW-0949">S-adenosyl-L-methionine</keyword>
<dbReference type="KEGG" id="mmai:sS8_4875"/>
<dbReference type="InterPro" id="IPR013785">
    <property type="entry name" value="Aldolase_TIM"/>
</dbReference>
<dbReference type="Pfam" id="PF04055">
    <property type="entry name" value="Radical_SAM"/>
    <property type="match status" value="1"/>
</dbReference>
<dbReference type="GO" id="GO:0051536">
    <property type="term" value="F:iron-sulfur cluster binding"/>
    <property type="evidence" value="ECO:0007669"/>
    <property type="project" value="UniProtKB-KW"/>
</dbReference>
<evidence type="ECO:0000259" key="6">
    <source>
        <dbReference type="Pfam" id="PF04055"/>
    </source>
</evidence>
<dbReference type="SFLD" id="SFLDS00029">
    <property type="entry name" value="Radical_SAM"/>
    <property type="match status" value="1"/>
</dbReference>
<evidence type="ECO:0000313" key="7">
    <source>
        <dbReference type="EMBL" id="BBA36798.1"/>
    </source>
</evidence>
<proteinExistence type="predicted"/>
<name>A0A250KYP0_9GAMM</name>
<evidence type="ECO:0000256" key="3">
    <source>
        <dbReference type="ARBA" id="ARBA00022723"/>
    </source>
</evidence>